<feature type="domain" description="PAS" evidence="11">
    <location>
        <begin position="253"/>
        <end position="324"/>
    </location>
</feature>
<keyword evidence="9" id="KW-0812">Transmembrane</keyword>
<dbReference type="InterPro" id="IPR035965">
    <property type="entry name" value="PAS-like_dom_sf"/>
</dbReference>
<feature type="transmembrane region" description="Helical" evidence="9">
    <location>
        <begin position="176"/>
        <end position="198"/>
    </location>
</feature>
<dbReference type="AlphaFoldDB" id="F5R8E1"/>
<evidence type="ECO:0000259" key="13">
    <source>
        <dbReference type="PROSITE" id="PS50885"/>
    </source>
</evidence>
<feature type="domain" description="PAC" evidence="12">
    <location>
        <begin position="328"/>
        <end position="380"/>
    </location>
</feature>
<evidence type="ECO:0000259" key="10">
    <source>
        <dbReference type="PROSITE" id="PS50109"/>
    </source>
</evidence>
<dbReference type="PROSITE" id="PS50885">
    <property type="entry name" value="HAMP"/>
    <property type="match status" value="1"/>
</dbReference>
<dbReference type="SMART" id="SM00304">
    <property type="entry name" value="HAMP"/>
    <property type="match status" value="1"/>
</dbReference>
<comment type="caution">
    <text evidence="14">The sequence shown here is derived from an EMBL/GenBank/DDBJ whole genome shotgun (WGS) entry which is preliminary data.</text>
</comment>
<dbReference type="SMART" id="SM00086">
    <property type="entry name" value="PAC"/>
    <property type="match status" value="4"/>
</dbReference>
<evidence type="ECO:0000256" key="1">
    <source>
        <dbReference type="ARBA" id="ARBA00000085"/>
    </source>
</evidence>
<dbReference type="EC" id="2.7.13.3" evidence="3"/>
<dbReference type="Proteomes" id="UP000005019">
    <property type="component" value="Unassembled WGS sequence"/>
</dbReference>
<dbReference type="InterPro" id="IPR013656">
    <property type="entry name" value="PAS_4"/>
</dbReference>
<dbReference type="EMBL" id="AFHG01000029">
    <property type="protein sequence ID" value="EGK73244.1"/>
    <property type="molecule type" value="Genomic_DNA"/>
</dbReference>
<dbReference type="SUPFAM" id="SSF158472">
    <property type="entry name" value="HAMP domain-like"/>
    <property type="match status" value="1"/>
</dbReference>
<dbReference type="eggNOG" id="COG2202">
    <property type="taxonomic scope" value="Bacteria"/>
</dbReference>
<evidence type="ECO:0000313" key="14">
    <source>
        <dbReference type="EMBL" id="EGK73244.1"/>
    </source>
</evidence>
<gene>
    <name evidence="14" type="ORF">METUNv1_00417</name>
</gene>
<dbReference type="eggNOG" id="COG4251">
    <property type="taxonomic scope" value="Bacteria"/>
</dbReference>
<dbReference type="InterPro" id="IPR004358">
    <property type="entry name" value="Sig_transdc_His_kin-like_C"/>
</dbReference>
<dbReference type="GO" id="GO:0005886">
    <property type="term" value="C:plasma membrane"/>
    <property type="evidence" value="ECO:0007669"/>
    <property type="project" value="UniProtKB-SubCell"/>
</dbReference>
<feature type="transmembrane region" description="Helical" evidence="9">
    <location>
        <begin position="12"/>
        <end position="31"/>
    </location>
</feature>
<dbReference type="GO" id="GO:0030295">
    <property type="term" value="F:protein kinase activator activity"/>
    <property type="evidence" value="ECO:0007669"/>
    <property type="project" value="TreeGrafter"/>
</dbReference>
<dbReference type="GO" id="GO:0007234">
    <property type="term" value="P:osmosensory signaling via phosphorelay pathway"/>
    <property type="evidence" value="ECO:0007669"/>
    <property type="project" value="TreeGrafter"/>
</dbReference>
<dbReference type="InterPro" id="IPR001610">
    <property type="entry name" value="PAC"/>
</dbReference>
<feature type="domain" description="PAS" evidence="11">
    <location>
        <begin position="638"/>
        <end position="708"/>
    </location>
</feature>
<dbReference type="SUPFAM" id="SSF55874">
    <property type="entry name" value="ATPase domain of HSP90 chaperone/DNA topoisomerase II/histidine kinase"/>
    <property type="match status" value="1"/>
</dbReference>
<accession>F5R8E1</accession>
<sequence length="1006" mass="112541">MRSIAALPSRTLVPLLLVVFALMLSVVNNQLQVREYRSVVQDEQIHALTERLGVEQAMLDRLVANGNQLQLRRVVAELGLRPYLTHAYLIAPGGHVAGSLARADVGQDRIDRVVDADGSALLDLQVRPDQTLHIERSPDGRALLAVLSLQSGYRLLVRSDLELPLAQRLHASRLELWRNAATILVSALVLALFLHVFWLRRANRLSEAARAIGRGHLDTRVDIGGRDELALVANAFNDMALRLQAQHAALRDGERRMRAMFELAGVGVARIDTLRGRFLDVNAKFCEIAGHGRHDLLALDFMHITHPDDLPAELAQMDALRSGGIREFSMDKRLRQRDGRTVWVTLSVTPLWSAGEAPDFHIAVVQDITDRYEADQALTLERNRLREAERIAGLGSWEVHPVTGRVWWSAEMFVLFGLDVAAQPPMLDGFLDLVHPEDRAAVASALEQMKAGASTLGALAYRTSPARGPVRHLQPSVQIVTDDEGRVLKYAGTLMDTTEAVCAEQALRASEERLRATLECAPNVAVQWFDRDGRVLYWNHASATLYGWAIDEAIGRRIDDLVLAGSKAQAFMARLERIRRENLRIGPEELAVRHRDGTLRHIESSTFCIPGSDGDPIFVCMGVDITARRRAEQAVEKERTHLRTLFAALPDMVWLKSPEGRFMSCNRMAERVMGLRESELVGKTDYDLFPREVADSFRSHDEMAVRVGGRHINDEWLTVRDTGERMLMQTIKLPMRNEAGDLIGVLGIARNITPLHETQEELRALNRELEQRVSERTRALSDAMKELESFSYAVSHDLKAPLRGIDGYSRILQEDYGDRLDDQARRFLGNIRNGAAQMHALIEDLLAYSRMERRSLESSRVDLGELVKSVLARRADELAAASVQVIGEVPSLVVRADRQGLDLVLRNLIDNALKFSRDARPPVISLSTRVDGDRVTLSIRDNGIGFDMKYHERIFEIFQRLHRSDEFAGTGVGLALVRKAMQRMGGRVWAESAPGEGACFNLELPA</sequence>
<keyword evidence="7 9" id="KW-0472">Membrane</keyword>
<dbReference type="PANTHER" id="PTHR42878">
    <property type="entry name" value="TWO-COMPONENT HISTIDINE KINASE"/>
    <property type="match status" value="1"/>
</dbReference>
<feature type="domain" description="Histidine kinase" evidence="10">
    <location>
        <begin position="793"/>
        <end position="1006"/>
    </location>
</feature>
<dbReference type="CDD" id="cd00130">
    <property type="entry name" value="PAS"/>
    <property type="match status" value="4"/>
</dbReference>
<evidence type="ECO:0000256" key="3">
    <source>
        <dbReference type="ARBA" id="ARBA00012438"/>
    </source>
</evidence>
<dbReference type="SUPFAM" id="SSF55785">
    <property type="entry name" value="PYP-like sensor domain (PAS domain)"/>
    <property type="match status" value="4"/>
</dbReference>
<dbReference type="InterPro" id="IPR036097">
    <property type="entry name" value="HisK_dim/P_sf"/>
</dbReference>
<evidence type="ECO:0000259" key="11">
    <source>
        <dbReference type="PROSITE" id="PS50112"/>
    </source>
</evidence>
<dbReference type="SUPFAM" id="SSF47384">
    <property type="entry name" value="Homodimeric domain of signal transducing histidine kinase"/>
    <property type="match status" value="1"/>
</dbReference>
<dbReference type="Gene3D" id="3.30.450.20">
    <property type="entry name" value="PAS domain"/>
    <property type="match status" value="4"/>
</dbReference>
<proteinExistence type="predicted"/>
<dbReference type="GO" id="GO:0000155">
    <property type="term" value="F:phosphorelay sensor kinase activity"/>
    <property type="evidence" value="ECO:0007669"/>
    <property type="project" value="InterPro"/>
</dbReference>
<dbReference type="OrthoDB" id="8552871at2"/>
<reference evidence="14 15" key="1">
    <citation type="journal article" date="2011" name="J. Bacteriol.">
        <title>Genome sequence of Methyloversatilis universalis FAM5T, a methylotrophic representative of the order Rhodocyclales.</title>
        <authorList>
            <person name="Kittichotirat W."/>
            <person name="Good N.M."/>
            <person name="Hall R."/>
            <person name="Bringel F."/>
            <person name="Lajus A."/>
            <person name="Medigue C."/>
            <person name="Smalley N.E."/>
            <person name="Beck D."/>
            <person name="Bumgarner R."/>
            <person name="Vuilleumier S."/>
            <person name="Kalyuzhnaya M.G."/>
        </authorList>
    </citation>
    <scope>NUCLEOTIDE SEQUENCE [LARGE SCALE GENOMIC DNA]</scope>
    <source>
        <strain evidence="15">ATCC BAA-1314 / JCM 13912 / FAM5</strain>
    </source>
</reference>
<dbReference type="FunFam" id="1.10.287.130:FF:000070">
    <property type="entry name" value="Histidine kinase sensor protein"/>
    <property type="match status" value="1"/>
</dbReference>
<evidence type="ECO:0000256" key="8">
    <source>
        <dbReference type="SAM" id="Coils"/>
    </source>
</evidence>
<organism evidence="14 15">
    <name type="scientific">Methyloversatilis universalis (strain ATCC BAA-1314 / DSM 25237 / JCM 13912 / CCUG 52030 / FAM5)</name>
    <dbReference type="NCBI Taxonomy" id="1000565"/>
    <lineage>
        <taxon>Bacteria</taxon>
        <taxon>Pseudomonadati</taxon>
        <taxon>Pseudomonadota</taxon>
        <taxon>Betaproteobacteria</taxon>
        <taxon>Nitrosomonadales</taxon>
        <taxon>Sterolibacteriaceae</taxon>
        <taxon>Methyloversatilis</taxon>
    </lineage>
</organism>
<evidence type="ECO:0000313" key="15">
    <source>
        <dbReference type="Proteomes" id="UP000005019"/>
    </source>
</evidence>
<keyword evidence="9" id="KW-1133">Transmembrane helix</keyword>
<dbReference type="SMART" id="SM00387">
    <property type="entry name" value="HATPase_c"/>
    <property type="match status" value="1"/>
</dbReference>
<dbReference type="RefSeq" id="WP_008058345.1">
    <property type="nucleotide sequence ID" value="NZ_AFHG01000029.1"/>
</dbReference>
<evidence type="ECO:0000256" key="6">
    <source>
        <dbReference type="ARBA" id="ARBA00022777"/>
    </source>
</evidence>
<dbReference type="InterPro" id="IPR000014">
    <property type="entry name" value="PAS"/>
</dbReference>
<dbReference type="CDD" id="cd06225">
    <property type="entry name" value="HAMP"/>
    <property type="match status" value="1"/>
</dbReference>
<feature type="domain" description="HAMP" evidence="13">
    <location>
        <begin position="199"/>
        <end position="248"/>
    </location>
</feature>
<dbReference type="CDD" id="cd00082">
    <property type="entry name" value="HisKA"/>
    <property type="match status" value="1"/>
</dbReference>
<evidence type="ECO:0000256" key="4">
    <source>
        <dbReference type="ARBA" id="ARBA00022553"/>
    </source>
</evidence>
<feature type="domain" description="PAS" evidence="11">
    <location>
        <begin position="510"/>
        <end position="556"/>
    </location>
</feature>
<evidence type="ECO:0000256" key="9">
    <source>
        <dbReference type="SAM" id="Phobius"/>
    </source>
</evidence>
<dbReference type="InterPro" id="IPR050351">
    <property type="entry name" value="BphY/WalK/GraS-like"/>
</dbReference>
<keyword evidence="5" id="KW-0808">Transferase</keyword>
<dbReference type="FunFam" id="3.30.565.10:FF:000006">
    <property type="entry name" value="Sensor histidine kinase WalK"/>
    <property type="match status" value="1"/>
</dbReference>
<dbReference type="PROSITE" id="PS50112">
    <property type="entry name" value="PAS"/>
    <property type="match status" value="3"/>
</dbReference>
<evidence type="ECO:0000256" key="2">
    <source>
        <dbReference type="ARBA" id="ARBA00004429"/>
    </source>
</evidence>
<dbReference type="SMART" id="SM00388">
    <property type="entry name" value="HisKA"/>
    <property type="match status" value="1"/>
</dbReference>
<evidence type="ECO:0000256" key="5">
    <source>
        <dbReference type="ARBA" id="ARBA00022679"/>
    </source>
</evidence>
<keyword evidence="4" id="KW-0597">Phosphoprotein</keyword>
<dbReference type="InterPro" id="IPR036890">
    <property type="entry name" value="HATPase_C_sf"/>
</dbReference>
<dbReference type="Pfam" id="PF08447">
    <property type="entry name" value="PAS_3"/>
    <property type="match status" value="2"/>
</dbReference>
<dbReference type="InterPro" id="IPR003660">
    <property type="entry name" value="HAMP_dom"/>
</dbReference>
<dbReference type="GO" id="GO:0000156">
    <property type="term" value="F:phosphorelay response regulator activity"/>
    <property type="evidence" value="ECO:0007669"/>
    <property type="project" value="TreeGrafter"/>
</dbReference>
<dbReference type="PRINTS" id="PR00344">
    <property type="entry name" value="BCTRLSENSOR"/>
</dbReference>
<dbReference type="InterPro" id="IPR005467">
    <property type="entry name" value="His_kinase_dom"/>
</dbReference>
<comment type="catalytic activity">
    <reaction evidence="1">
        <text>ATP + protein L-histidine = ADP + protein N-phospho-L-histidine.</text>
        <dbReference type="EC" id="2.7.13.3"/>
    </reaction>
</comment>
<comment type="subcellular location">
    <subcellularLocation>
        <location evidence="2">Cell inner membrane</location>
        <topology evidence="2">Multi-pass membrane protein</topology>
    </subcellularLocation>
</comment>
<protein>
    <recommendedName>
        <fullName evidence="3">histidine kinase</fullName>
        <ecNumber evidence="3">2.7.13.3</ecNumber>
    </recommendedName>
</protein>
<feature type="domain" description="PAC" evidence="12">
    <location>
        <begin position="586"/>
        <end position="637"/>
    </location>
</feature>
<dbReference type="Pfam" id="PF02518">
    <property type="entry name" value="HATPase_c"/>
    <property type="match status" value="1"/>
</dbReference>
<dbReference type="Gene3D" id="1.10.287.130">
    <property type="match status" value="1"/>
</dbReference>
<keyword evidence="6 14" id="KW-0418">Kinase</keyword>
<keyword evidence="15" id="KW-1185">Reference proteome</keyword>
<dbReference type="Pfam" id="PF00512">
    <property type="entry name" value="HisKA"/>
    <property type="match status" value="1"/>
</dbReference>
<feature type="domain" description="PAC" evidence="12">
    <location>
        <begin position="712"/>
        <end position="764"/>
    </location>
</feature>
<dbReference type="PROSITE" id="PS50113">
    <property type="entry name" value="PAC"/>
    <property type="match status" value="3"/>
</dbReference>
<dbReference type="InterPro" id="IPR003594">
    <property type="entry name" value="HATPase_dom"/>
</dbReference>
<dbReference type="PANTHER" id="PTHR42878:SF15">
    <property type="entry name" value="BACTERIOPHYTOCHROME"/>
    <property type="match status" value="1"/>
</dbReference>
<dbReference type="Gene3D" id="3.30.565.10">
    <property type="entry name" value="Histidine kinase-like ATPase, C-terminal domain"/>
    <property type="match status" value="1"/>
</dbReference>
<dbReference type="InterPro" id="IPR000700">
    <property type="entry name" value="PAS-assoc_C"/>
</dbReference>
<dbReference type="NCBIfam" id="TIGR00229">
    <property type="entry name" value="sensory_box"/>
    <property type="match status" value="3"/>
</dbReference>
<evidence type="ECO:0000259" key="12">
    <source>
        <dbReference type="PROSITE" id="PS50113"/>
    </source>
</evidence>
<dbReference type="Pfam" id="PF08448">
    <property type="entry name" value="PAS_4"/>
    <property type="match status" value="2"/>
</dbReference>
<dbReference type="Pfam" id="PF00672">
    <property type="entry name" value="HAMP"/>
    <property type="match status" value="1"/>
</dbReference>
<keyword evidence="8" id="KW-0175">Coiled coil</keyword>
<dbReference type="InterPro" id="IPR003661">
    <property type="entry name" value="HisK_dim/P_dom"/>
</dbReference>
<dbReference type="PROSITE" id="PS50109">
    <property type="entry name" value="HIS_KIN"/>
    <property type="match status" value="1"/>
</dbReference>
<name>F5R8E1_METUF</name>
<feature type="coiled-coil region" evidence="8">
    <location>
        <begin position="755"/>
        <end position="786"/>
    </location>
</feature>
<dbReference type="Gene3D" id="6.10.340.10">
    <property type="match status" value="1"/>
</dbReference>
<evidence type="ECO:0000256" key="7">
    <source>
        <dbReference type="ARBA" id="ARBA00023136"/>
    </source>
</evidence>
<dbReference type="STRING" id="1000565.METUNv1_00417"/>
<dbReference type="InterPro" id="IPR013655">
    <property type="entry name" value="PAS_fold_3"/>
</dbReference>
<dbReference type="SMART" id="SM00091">
    <property type="entry name" value="PAS"/>
    <property type="match status" value="4"/>
</dbReference>